<dbReference type="PANTHER" id="PTHR11655">
    <property type="entry name" value="60S/50S RIBOSOMAL PROTEIN L6/L9"/>
    <property type="match status" value="1"/>
</dbReference>
<dbReference type="Proteomes" id="UP000256388">
    <property type="component" value="Unassembled WGS sequence"/>
</dbReference>
<keyword evidence="5 6" id="KW-0687">Ribonucleoprotein</keyword>
<evidence type="ECO:0000256" key="4">
    <source>
        <dbReference type="ARBA" id="ARBA00022980"/>
    </source>
</evidence>
<dbReference type="OrthoDB" id="9805007at2"/>
<evidence type="ECO:0000256" key="2">
    <source>
        <dbReference type="ARBA" id="ARBA00022730"/>
    </source>
</evidence>
<dbReference type="PIRSF" id="PIRSF002162">
    <property type="entry name" value="Ribosomal_L6"/>
    <property type="match status" value="1"/>
</dbReference>
<dbReference type="GO" id="GO:0003735">
    <property type="term" value="F:structural constituent of ribosome"/>
    <property type="evidence" value="ECO:0007669"/>
    <property type="project" value="UniProtKB-UniRule"/>
</dbReference>
<dbReference type="FunFam" id="3.90.930.12:FF:000002">
    <property type="entry name" value="50S ribosomal protein L6"/>
    <property type="match status" value="1"/>
</dbReference>
<dbReference type="Gene3D" id="3.90.930.12">
    <property type="entry name" value="Ribosomal protein L6, alpha-beta domain"/>
    <property type="match status" value="2"/>
</dbReference>
<gene>
    <name evidence="6" type="primary">rplF</name>
    <name evidence="10" type="ORF">DFR64_0018</name>
</gene>
<comment type="subunit">
    <text evidence="6">Part of the 50S ribosomal subunit.</text>
</comment>
<keyword evidence="4 6" id="KW-0689">Ribosomal protein</keyword>
<dbReference type="Pfam" id="PF00347">
    <property type="entry name" value="Ribosomal_L6"/>
    <property type="match status" value="2"/>
</dbReference>
<dbReference type="GO" id="GO:0022625">
    <property type="term" value="C:cytosolic large ribosomal subunit"/>
    <property type="evidence" value="ECO:0007669"/>
    <property type="project" value="UniProtKB-UniRule"/>
</dbReference>
<dbReference type="InterPro" id="IPR036789">
    <property type="entry name" value="Ribosomal_uL6-like_a/b-dom_sf"/>
</dbReference>
<dbReference type="PANTHER" id="PTHR11655:SF14">
    <property type="entry name" value="LARGE RIBOSOMAL SUBUNIT PROTEIN UL6M"/>
    <property type="match status" value="1"/>
</dbReference>
<keyword evidence="11" id="KW-1185">Reference proteome</keyword>
<feature type="domain" description="Large ribosomal subunit protein uL6 alpha-beta" evidence="9">
    <location>
        <begin position="11"/>
        <end position="82"/>
    </location>
</feature>
<evidence type="ECO:0000256" key="8">
    <source>
        <dbReference type="RuleBase" id="RU003870"/>
    </source>
</evidence>
<comment type="function">
    <text evidence="6 8">This protein binds to the 23S rRNA, and is important in its secondary structure. It is located near the subunit interface in the base of the L7/L12 stalk, and near the tRNA binding site of the peptidyltransferase center.</text>
</comment>
<dbReference type="InterPro" id="IPR000702">
    <property type="entry name" value="Ribosomal_uL6-like"/>
</dbReference>
<organism evidence="10 11">
    <name type="scientific">Pelolinea submarina</name>
    <dbReference type="NCBI Taxonomy" id="913107"/>
    <lineage>
        <taxon>Bacteria</taxon>
        <taxon>Bacillati</taxon>
        <taxon>Chloroflexota</taxon>
        <taxon>Anaerolineae</taxon>
        <taxon>Anaerolineales</taxon>
        <taxon>Anaerolineaceae</taxon>
        <taxon>Pelolinea</taxon>
    </lineage>
</organism>
<feature type="domain" description="Large ribosomal subunit protein uL6 alpha-beta" evidence="9">
    <location>
        <begin position="91"/>
        <end position="165"/>
    </location>
</feature>
<dbReference type="InterPro" id="IPR020040">
    <property type="entry name" value="Ribosomal_uL6_a/b-dom"/>
</dbReference>
<evidence type="ECO:0000256" key="6">
    <source>
        <dbReference type="HAMAP-Rule" id="MF_01365"/>
    </source>
</evidence>
<protein>
    <recommendedName>
        <fullName evidence="6">Large ribosomal subunit protein uL6</fullName>
    </recommendedName>
</protein>
<keyword evidence="3 6" id="KW-0694">RNA-binding</keyword>
<evidence type="ECO:0000256" key="3">
    <source>
        <dbReference type="ARBA" id="ARBA00022884"/>
    </source>
</evidence>
<reference evidence="10 11" key="1">
    <citation type="submission" date="2018-08" db="EMBL/GenBank/DDBJ databases">
        <title>Genomic Encyclopedia of Type Strains, Phase IV (KMG-IV): sequencing the most valuable type-strain genomes for metagenomic binning, comparative biology and taxonomic classification.</title>
        <authorList>
            <person name="Goeker M."/>
        </authorList>
    </citation>
    <scope>NUCLEOTIDE SEQUENCE [LARGE SCALE GENOMIC DNA]</scope>
    <source>
        <strain evidence="10 11">DSM 23923</strain>
    </source>
</reference>
<name>A0A347ZVB5_9CHLR</name>
<dbReference type="PRINTS" id="PR00059">
    <property type="entry name" value="RIBOSOMALL6"/>
</dbReference>
<dbReference type="InterPro" id="IPR002358">
    <property type="entry name" value="Ribosomal_uL6_CS"/>
</dbReference>
<sequence length="179" mass="19340">MSRIGKLPIEIPGGVEVELNGSNVTVKGPKGTMKREFSSLVSIAKEEGRIVVTPSSDEKIVRALHGTTRAVLNNMVVGVSSGFERILEIDGVGYKAEMDGKNLVVSVGYSHPVVVEPPAGIEFDVIEKNRQVVIKGINKEEVGQTAADIRKIRPPEPYKGKGIHYLGERIRRKAGKTAA</sequence>
<proteinExistence type="inferred from homology"/>
<comment type="caution">
    <text evidence="10">The sequence shown here is derived from an EMBL/GenBank/DDBJ whole genome shotgun (WGS) entry which is preliminary data.</text>
</comment>
<dbReference type="RefSeq" id="WP_116223361.1">
    <property type="nucleotide sequence ID" value="NZ_AP018437.1"/>
</dbReference>
<evidence type="ECO:0000313" key="10">
    <source>
        <dbReference type="EMBL" id="REG10167.1"/>
    </source>
</evidence>
<keyword evidence="2 6" id="KW-0699">rRNA-binding</keyword>
<dbReference type="HAMAP" id="MF_01365_B">
    <property type="entry name" value="Ribosomal_uL6_B"/>
    <property type="match status" value="1"/>
</dbReference>
<dbReference type="PROSITE" id="PS00525">
    <property type="entry name" value="RIBOSOMAL_L6_1"/>
    <property type="match status" value="1"/>
</dbReference>
<dbReference type="FunFam" id="3.90.930.12:FF:000001">
    <property type="entry name" value="50S ribosomal protein L6"/>
    <property type="match status" value="1"/>
</dbReference>
<evidence type="ECO:0000256" key="7">
    <source>
        <dbReference type="RuleBase" id="RU003869"/>
    </source>
</evidence>
<comment type="similarity">
    <text evidence="1 6 7">Belongs to the universal ribosomal protein uL6 family.</text>
</comment>
<accession>A0A347ZVB5</accession>
<evidence type="ECO:0000256" key="5">
    <source>
        <dbReference type="ARBA" id="ARBA00023274"/>
    </source>
</evidence>
<evidence type="ECO:0000256" key="1">
    <source>
        <dbReference type="ARBA" id="ARBA00009356"/>
    </source>
</evidence>
<dbReference type="GO" id="GO:0002181">
    <property type="term" value="P:cytoplasmic translation"/>
    <property type="evidence" value="ECO:0007669"/>
    <property type="project" value="TreeGrafter"/>
</dbReference>
<dbReference type="EMBL" id="QUMS01000001">
    <property type="protein sequence ID" value="REG10167.1"/>
    <property type="molecule type" value="Genomic_DNA"/>
</dbReference>
<dbReference type="AlphaFoldDB" id="A0A347ZVB5"/>
<dbReference type="InterPro" id="IPR019906">
    <property type="entry name" value="Ribosomal_uL6_bac-type"/>
</dbReference>
<dbReference type="GO" id="GO:0019843">
    <property type="term" value="F:rRNA binding"/>
    <property type="evidence" value="ECO:0007669"/>
    <property type="project" value="UniProtKB-UniRule"/>
</dbReference>
<dbReference type="SUPFAM" id="SSF56053">
    <property type="entry name" value="Ribosomal protein L6"/>
    <property type="match status" value="2"/>
</dbReference>
<evidence type="ECO:0000259" key="9">
    <source>
        <dbReference type="Pfam" id="PF00347"/>
    </source>
</evidence>
<dbReference type="NCBIfam" id="TIGR03654">
    <property type="entry name" value="L6_bact"/>
    <property type="match status" value="1"/>
</dbReference>
<evidence type="ECO:0000313" key="11">
    <source>
        <dbReference type="Proteomes" id="UP000256388"/>
    </source>
</evidence>